<sequence length="140" mass="16151">MNTDKQNQEGYDDLTAYEAITNIEQEERLLRAFRPIVYICSPYAGDVEHNVKAAQAYSRLAVDRGCIPIAPHLLFPQFLRDDHLLERQLGLVFGLAVLCKCAEVWVFGSRISPGMEAEIKRARWKNIRLRHFTEECEEVL</sequence>
<name>A0A645EBR4_9ZZZZ</name>
<comment type="caution">
    <text evidence="2">The sequence shown here is derived from an EMBL/GenBank/DDBJ whole genome shotgun (WGS) entry which is preliminary data.</text>
</comment>
<dbReference type="AlphaFoldDB" id="A0A645EBR4"/>
<feature type="domain" description="DUF7768" evidence="1">
    <location>
        <begin position="35"/>
        <end position="132"/>
    </location>
</feature>
<evidence type="ECO:0000259" key="1">
    <source>
        <dbReference type="Pfam" id="PF24963"/>
    </source>
</evidence>
<protein>
    <recommendedName>
        <fullName evidence="1">DUF7768 domain-containing protein</fullName>
    </recommendedName>
</protein>
<organism evidence="2">
    <name type="scientific">bioreactor metagenome</name>
    <dbReference type="NCBI Taxonomy" id="1076179"/>
    <lineage>
        <taxon>unclassified sequences</taxon>
        <taxon>metagenomes</taxon>
        <taxon>ecological metagenomes</taxon>
    </lineage>
</organism>
<accession>A0A645EBR4</accession>
<proteinExistence type="predicted"/>
<dbReference type="Pfam" id="PF24963">
    <property type="entry name" value="DUF7768"/>
    <property type="match status" value="1"/>
</dbReference>
<dbReference type="InterPro" id="IPR056670">
    <property type="entry name" value="DUF7768"/>
</dbReference>
<gene>
    <name evidence="2" type="ORF">SDC9_146675</name>
</gene>
<reference evidence="2" key="1">
    <citation type="submission" date="2019-08" db="EMBL/GenBank/DDBJ databases">
        <authorList>
            <person name="Kucharzyk K."/>
            <person name="Murdoch R.W."/>
            <person name="Higgins S."/>
            <person name="Loffler F."/>
        </authorList>
    </citation>
    <scope>NUCLEOTIDE SEQUENCE</scope>
</reference>
<evidence type="ECO:0000313" key="2">
    <source>
        <dbReference type="EMBL" id="MPM99484.1"/>
    </source>
</evidence>
<dbReference type="EMBL" id="VSSQ01045574">
    <property type="protein sequence ID" value="MPM99484.1"/>
    <property type="molecule type" value="Genomic_DNA"/>
</dbReference>
<dbReference type="Gene3D" id="3.40.50.10400">
    <property type="entry name" value="Hypothetical protein PA1492"/>
    <property type="match status" value="1"/>
</dbReference>